<evidence type="ECO:0000256" key="1">
    <source>
        <dbReference type="SAM" id="Phobius"/>
    </source>
</evidence>
<keyword evidence="3" id="KW-1185">Reference proteome</keyword>
<organism evidence="2 3">
    <name type="scientific">Nonomuraea bangladeshensis</name>
    <dbReference type="NCBI Taxonomy" id="404385"/>
    <lineage>
        <taxon>Bacteria</taxon>
        <taxon>Bacillati</taxon>
        <taxon>Actinomycetota</taxon>
        <taxon>Actinomycetes</taxon>
        <taxon>Streptosporangiales</taxon>
        <taxon>Streptosporangiaceae</taxon>
        <taxon>Nonomuraea</taxon>
    </lineage>
</organism>
<proteinExistence type="predicted"/>
<dbReference type="EMBL" id="JBFARM010000014">
    <property type="protein sequence ID" value="MEV4291644.1"/>
    <property type="molecule type" value="Genomic_DNA"/>
</dbReference>
<feature type="transmembrane region" description="Helical" evidence="1">
    <location>
        <begin position="12"/>
        <end position="32"/>
    </location>
</feature>
<sequence length="60" mass="6446">MISMTTGGSVIFHPFALFVLVILLGGVALFVVMSIQLWKLFCAGGGTRLQDDRESGPAFE</sequence>
<keyword evidence="1" id="KW-0472">Membrane</keyword>
<dbReference type="Proteomes" id="UP001552427">
    <property type="component" value="Unassembled WGS sequence"/>
</dbReference>
<gene>
    <name evidence="2" type="ORF">AB0K40_39580</name>
</gene>
<dbReference type="RefSeq" id="WP_364460532.1">
    <property type="nucleotide sequence ID" value="NZ_JBFARM010000014.1"/>
</dbReference>
<keyword evidence="1" id="KW-1133">Transmembrane helix</keyword>
<reference evidence="2 3" key="1">
    <citation type="submission" date="2024-06" db="EMBL/GenBank/DDBJ databases">
        <title>The Natural Products Discovery Center: Release of the First 8490 Sequenced Strains for Exploring Actinobacteria Biosynthetic Diversity.</title>
        <authorList>
            <person name="Kalkreuter E."/>
            <person name="Kautsar S.A."/>
            <person name="Yang D."/>
            <person name="Bader C.D."/>
            <person name="Teijaro C.N."/>
            <person name="Fluegel L."/>
            <person name="Davis C.M."/>
            <person name="Simpson J.R."/>
            <person name="Lauterbach L."/>
            <person name="Steele A.D."/>
            <person name="Gui C."/>
            <person name="Meng S."/>
            <person name="Li G."/>
            <person name="Viehrig K."/>
            <person name="Ye F."/>
            <person name="Su P."/>
            <person name="Kiefer A.F."/>
            <person name="Nichols A."/>
            <person name="Cepeda A.J."/>
            <person name="Yan W."/>
            <person name="Fan B."/>
            <person name="Jiang Y."/>
            <person name="Adhikari A."/>
            <person name="Zheng C.-J."/>
            <person name="Schuster L."/>
            <person name="Cowan T.M."/>
            <person name="Smanski M.J."/>
            <person name="Chevrette M.G."/>
            <person name="De Carvalho L.P.S."/>
            <person name="Shen B."/>
        </authorList>
    </citation>
    <scope>NUCLEOTIDE SEQUENCE [LARGE SCALE GENOMIC DNA]</scope>
    <source>
        <strain evidence="2 3">NPDC049574</strain>
    </source>
</reference>
<accession>A0ABV3HH32</accession>
<evidence type="ECO:0000313" key="2">
    <source>
        <dbReference type="EMBL" id="MEV4291644.1"/>
    </source>
</evidence>
<comment type="caution">
    <text evidence="2">The sequence shown here is derived from an EMBL/GenBank/DDBJ whole genome shotgun (WGS) entry which is preliminary data.</text>
</comment>
<name>A0ABV3HH32_9ACTN</name>
<evidence type="ECO:0000313" key="3">
    <source>
        <dbReference type="Proteomes" id="UP001552427"/>
    </source>
</evidence>
<protein>
    <submittedName>
        <fullName evidence="2">Uncharacterized protein</fullName>
    </submittedName>
</protein>
<keyword evidence="1" id="KW-0812">Transmembrane</keyword>